<evidence type="ECO:0000313" key="1">
    <source>
        <dbReference type="EMBL" id="TNN36434.1"/>
    </source>
</evidence>
<organism evidence="1 2">
    <name type="scientific">Liparis tanakae</name>
    <name type="common">Tanaka's snailfish</name>
    <dbReference type="NCBI Taxonomy" id="230148"/>
    <lineage>
        <taxon>Eukaryota</taxon>
        <taxon>Metazoa</taxon>
        <taxon>Chordata</taxon>
        <taxon>Craniata</taxon>
        <taxon>Vertebrata</taxon>
        <taxon>Euteleostomi</taxon>
        <taxon>Actinopterygii</taxon>
        <taxon>Neopterygii</taxon>
        <taxon>Teleostei</taxon>
        <taxon>Neoteleostei</taxon>
        <taxon>Acanthomorphata</taxon>
        <taxon>Eupercaria</taxon>
        <taxon>Perciformes</taxon>
        <taxon>Cottioidei</taxon>
        <taxon>Cottales</taxon>
        <taxon>Liparidae</taxon>
        <taxon>Liparis</taxon>
    </lineage>
</organism>
<gene>
    <name evidence="1" type="ORF">EYF80_053400</name>
</gene>
<evidence type="ECO:0000313" key="2">
    <source>
        <dbReference type="Proteomes" id="UP000314294"/>
    </source>
</evidence>
<proteinExistence type="predicted"/>
<name>A0A4Z2F6P9_9TELE</name>
<reference evidence="1 2" key="1">
    <citation type="submission" date="2019-03" db="EMBL/GenBank/DDBJ databases">
        <title>First draft genome of Liparis tanakae, snailfish: a comprehensive survey of snailfish specific genes.</title>
        <authorList>
            <person name="Kim W."/>
            <person name="Song I."/>
            <person name="Jeong J.-H."/>
            <person name="Kim D."/>
            <person name="Kim S."/>
            <person name="Ryu S."/>
            <person name="Song J.Y."/>
            <person name="Lee S.K."/>
        </authorList>
    </citation>
    <scope>NUCLEOTIDE SEQUENCE [LARGE SCALE GENOMIC DNA]</scope>
    <source>
        <tissue evidence="1">Muscle</tissue>
    </source>
</reference>
<dbReference type="EMBL" id="SRLO01001619">
    <property type="protein sequence ID" value="TNN36434.1"/>
    <property type="molecule type" value="Genomic_DNA"/>
</dbReference>
<accession>A0A4Z2F6P9</accession>
<protein>
    <submittedName>
        <fullName evidence="1">Uncharacterized protein</fullName>
    </submittedName>
</protein>
<dbReference type="AlphaFoldDB" id="A0A4Z2F6P9"/>
<comment type="caution">
    <text evidence="1">The sequence shown here is derived from an EMBL/GenBank/DDBJ whole genome shotgun (WGS) entry which is preliminary data.</text>
</comment>
<sequence>MRLGMFTQKSLVSAVAAEAASLVKSTVETGLGGHTPDTDTESSLLTVGVVAALMELVEEMEEVLSARANGAAGGGLAEWSGGLKGTI</sequence>
<keyword evidence="2" id="KW-1185">Reference proteome</keyword>
<dbReference type="Proteomes" id="UP000314294">
    <property type="component" value="Unassembled WGS sequence"/>
</dbReference>